<feature type="transmembrane region" description="Helical" evidence="1">
    <location>
        <begin position="20"/>
        <end position="42"/>
    </location>
</feature>
<keyword evidence="1" id="KW-0472">Membrane</keyword>
<dbReference type="AlphaFoldDB" id="A0A840IIB9"/>
<sequence length="155" mass="16150">MPAVVVVASRALAAWSPRRWLAAALAATLVLLALAVPTALIATPWFGREIPPTWWAWPVAVATAAMSGLLLATYVDVDRRIATAGVDAKRAGVGGLLSFFAVGCPVCNKLVLAALGTTGALNWFAPVQPLLAVAALALVSWALARRLAGEVRCRL</sequence>
<evidence type="ECO:0000313" key="2">
    <source>
        <dbReference type="EMBL" id="MBB4664519.1"/>
    </source>
</evidence>
<keyword evidence="3" id="KW-1185">Reference proteome</keyword>
<feature type="transmembrane region" description="Helical" evidence="1">
    <location>
        <begin position="54"/>
        <end position="75"/>
    </location>
</feature>
<organism evidence="2 3">
    <name type="scientific">Conexibacter arvalis</name>
    <dbReference type="NCBI Taxonomy" id="912552"/>
    <lineage>
        <taxon>Bacteria</taxon>
        <taxon>Bacillati</taxon>
        <taxon>Actinomycetota</taxon>
        <taxon>Thermoleophilia</taxon>
        <taxon>Solirubrobacterales</taxon>
        <taxon>Conexibacteraceae</taxon>
        <taxon>Conexibacter</taxon>
    </lineage>
</organism>
<evidence type="ECO:0000256" key="1">
    <source>
        <dbReference type="SAM" id="Phobius"/>
    </source>
</evidence>
<evidence type="ECO:0000313" key="3">
    <source>
        <dbReference type="Proteomes" id="UP000585272"/>
    </source>
</evidence>
<keyword evidence="1" id="KW-1133">Transmembrane helix</keyword>
<reference evidence="2 3" key="1">
    <citation type="submission" date="2020-08" db="EMBL/GenBank/DDBJ databases">
        <title>Genomic Encyclopedia of Archaeal and Bacterial Type Strains, Phase II (KMG-II): from individual species to whole genera.</title>
        <authorList>
            <person name="Goeker M."/>
        </authorList>
    </citation>
    <scope>NUCLEOTIDE SEQUENCE [LARGE SCALE GENOMIC DNA]</scope>
    <source>
        <strain evidence="2 3">DSM 23288</strain>
    </source>
</reference>
<name>A0A840IIB9_9ACTN</name>
<dbReference type="Proteomes" id="UP000585272">
    <property type="component" value="Unassembled WGS sequence"/>
</dbReference>
<keyword evidence="1" id="KW-0812">Transmembrane</keyword>
<proteinExistence type="predicted"/>
<comment type="caution">
    <text evidence="2">The sequence shown here is derived from an EMBL/GenBank/DDBJ whole genome shotgun (WGS) entry which is preliminary data.</text>
</comment>
<feature type="transmembrane region" description="Helical" evidence="1">
    <location>
        <begin position="123"/>
        <end position="144"/>
    </location>
</feature>
<feature type="transmembrane region" description="Helical" evidence="1">
    <location>
        <begin position="96"/>
        <end position="117"/>
    </location>
</feature>
<protein>
    <submittedName>
        <fullName evidence="2">Uncharacterized protein</fullName>
    </submittedName>
</protein>
<accession>A0A840IIB9</accession>
<dbReference type="EMBL" id="JACHNU010000007">
    <property type="protein sequence ID" value="MBB4664519.1"/>
    <property type="molecule type" value="Genomic_DNA"/>
</dbReference>
<gene>
    <name evidence="2" type="ORF">BDZ31_004130</name>
</gene>
<dbReference type="RefSeq" id="WP_183344632.1">
    <property type="nucleotide sequence ID" value="NZ_JACHNU010000007.1"/>
</dbReference>